<sequence>MRSFGFEPWQSSFNVVEIMSVADTVLLPPVELPFRDMADASFLLNRIRIPPNLTECKTAAGNGLYDTSTTGCCGRIIIFFHPS</sequence>
<evidence type="ECO:0000313" key="1">
    <source>
        <dbReference type="EMBL" id="CBA03873.1"/>
    </source>
</evidence>
<name>C6SGE4_NEIME</name>
<dbReference type="AlphaFoldDB" id="C6SGE4"/>
<organism evidence="1">
    <name type="scientific">Neisseria meningitidis alpha275</name>
    <dbReference type="NCBI Taxonomy" id="295996"/>
    <lineage>
        <taxon>Bacteria</taxon>
        <taxon>Pseudomonadati</taxon>
        <taxon>Pseudomonadota</taxon>
        <taxon>Betaproteobacteria</taxon>
        <taxon>Neisseriales</taxon>
        <taxon>Neisseriaceae</taxon>
        <taxon>Neisseria</taxon>
    </lineage>
</organism>
<accession>C6SGE4</accession>
<proteinExistence type="predicted"/>
<protein>
    <submittedName>
        <fullName evidence="1">Uncharacterized protein</fullName>
    </submittedName>
</protein>
<gene>
    <name evidence="1" type="ORF">NMW_0011</name>
</gene>
<dbReference type="EMBL" id="AM889138">
    <property type="protein sequence ID" value="CBA03873.1"/>
    <property type="molecule type" value="Genomic_DNA"/>
</dbReference>
<reference evidence="1" key="1">
    <citation type="journal article" date="2008" name="Proc. Natl. Acad. Sci. U.S.A.">
        <title>Whole-genome comparison of disease and carriage strains provides insights into virulence evolution in Neisseria meningitidis.</title>
        <authorList>
            <person name="Schoen C."/>
            <person name="Blom J."/>
            <person name="Claus H."/>
            <person name="Schramm-Glueck A."/>
            <person name="Brandt P."/>
            <person name="Mueller T."/>
            <person name="Goesmann A."/>
            <person name="Joseph B."/>
            <person name="Konietzny S."/>
            <person name="Kurzai O."/>
            <person name="Schmitt C."/>
            <person name="Friedrich T."/>
            <person name="Linke B."/>
            <person name="Vogel U."/>
            <person name="Frosch M."/>
        </authorList>
    </citation>
    <scope>NUCLEOTIDE SEQUENCE</scope>
    <source>
        <strain evidence="1">Alpha275</strain>
    </source>
</reference>